<dbReference type="EMBL" id="KN550330">
    <property type="protein sequence ID" value="KHJ94433.1"/>
    <property type="molecule type" value="Genomic_DNA"/>
</dbReference>
<protein>
    <submittedName>
        <fullName evidence="2">Uncharacterized protein</fullName>
    </submittedName>
</protein>
<organism evidence="2 3">
    <name type="scientific">Oesophagostomum dentatum</name>
    <name type="common">Nodular worm</name>
    <dbReference type="NCBI Taxonomy" id="61180"/>
    <lineage>
        <taxon>Eukaryota</taxon>
        <taxon>Metazoa</taxon>
        <taxon>Ecdysozoa</taxon>
        <taxon>Nematoda</taxon>
        <taxon>Chromadorea</taxon>
        <taxon>Rhabditida</taxon>
        <taxon>Rhabditina</taxon>
        <taxon>Rhabditomorpha</taxon>
        <taxon>Strongyloidea</taxon>
        <taxon>Strongylidae</taxon>
        <taxon>Oesophagostomum</taxon>
    </lineage>
</organism>
<feature type="non-terminal residue" evidence="2">
    <location>
        <position position="1"/>
    </location>
</feature>
<dbReference type="AlphaFoldDB" id="A0A0B1TA28"/>
<evidence type="ECO:0000313" key="3">
    <source>
        <dbReference type="Proteomes" id="UP000053660"/>
    </source>
</evidence>
<keyword evidence="1" id="KW-0472">Membrane</keyword>
<keyword evidence="1" id="KW-1133">Transmembrane helix</keyword>
<keyword evidence="3" id="KW-1185">Reference proteome</keyword>
<dbReference type="Proteomes" id="UP000053660">
    <property type="component" value="Unassembled WGS sequence"/>
</dbReference>
<feature type="transmembrane region" description="Helical" evidence="1">
    <location>
        <begin position="67"/>
        <end position="86"/>
    </location>
</feature>
<evidence type="ECO:0000313" key="2">
    <source>
        <dbReference type="EMBL" id="KHJ94433.1"/>
    </source>
</evidence>
<name>A0A0B1TA28_OESDE</name>
<reference evidence="2 3" key="1">
    <citation type="submission" date="2014-03" db="EMBL/GenBank/DDBJ databases">
        <title>Draft genome of the hookworm Oesophagostomum dentatum.</title>
        <authorList>
            <person name="Mitreva M."/>
        </authorList>
    </citation>
    <scope>NUCLEOTIDE SEQUENCE [LARGE SCALE GENOMIC DNA]</scope>
    <source>
        <strain evidence="2 3">OD-Hann</strain>
    </source>
</reference>
<keyword evidence="1" id="KW-0812">Transmembrane</keyword>
<proteinExistence type="predicted"/>
<sequence length="103" mass="12348">LKNSVLCRRLYREDAYSEKIQTPKCSFLRYHLKVCWSTQLFSTPSQMTAFKHTRSLSRDHERRFDRLLSFFSNIYCYIFTVVLISLKDITDILFLVSVVRGIW</sequence>
<accession>A0A0B1TA28</accession>
<evidence type="ECO:0000256" key="1">
    <source>
        <dbReference type="SAM" id="Phobius"/>
    </source>
</evidence>
<gene>
    <name evidence="2" type="ORF">OESDEN_05635</name>
</gene>